<dbReference type="STRING" id="1184609.KILIM_028_00260"/>
<dbReference type="Proteomes" id="UP000008366">
    <property type="component" value="Unassembled WGS sequence"/>
</dbReference>
<organism evidence="2 3">
    <name type="scientific">Kineosphaera limosa NBRC 100340</name>
    <dbReference type="NCBI Taxonomy" id="1184609"/>
    <lineage>
        <taxon>Bacteria</taxon>
        <taxon>Bacillati</taxon>
        <taxon>Actinomycetota</taxon>
        <taxon>Actinomycetes</taxon>
        <taxon>Micrococcales</taxon>
        <taxon>Dermatophilaceae</taxon>
        <taxon>Kineosphaera</taxon>
    </lineage>
</organism>
<reference evidence="2 3" key="1">
    <citation type="submission" date="2012-08" db="EMBL/GenBank/DDBJ databases">
        <title>Whole genome shotgun sequence of Kineosphaera limosa NBRC 100340.</title>
        <authorList>
            <person name="Yoshida I."/>
            <person name="Isaki S."/>
            <person name="Hosoyama A."/>
            <person name="Tsuchikane K."/>
            <person name="Katsumata H."/>
            <person name="Ando Y."/>
            <person name="Ohji S."/>
            <person name="Hamada M."/>
            <person name="Tamura T."/>
            <person name="Yamazoe A."/>
            <person name="Yamazaki S."/>
            <person name="Fujita N."/>
        </authorList>
    </citation>
    <scope>NUCLEOTIDE SEQUENCE [LARGE SCALE GENOMIC DNA]</scope>
    <source>
        <strain evidence="2 3">NBRC 100340</strain>
    </source>
</reference>
<dbReference type="AlphaFoldDB" id="K6WUW2"/>
<evidence type="ECO:0000313" key="2">
    <source>
        <dbReference type="EMBL" id="GAB95872.1"/>
    </source>
</evidence>
<feature type="region of interest" description="Disordered" evidence="1">
    <location>
        <begin position="73"/>
        <end position="95"/>
    </location>
</feature>
<gene>
    <name evidence="2" type="ORF">KILIM_028_00260</name>
</gene>
<keyword evidence="3" id="KW-1185">Reference proteome</keyword>
<evidence type="ECO:0000256" key="1">
    <source>
        <dbReference type="SAM" id="MobiDB-lite"/>
    </source>
</evidence>
<proteinExistence type="predicted"/>
<feature type="compositionally biased region" description="Basic residues" evidence="1">
    <location>
        <begin position="86"/>
        <end position="95"/>
    </location>
</feature>
<accession>K6WUW2</accession>
<sequence>MNGAVTNFPNGDFGYDRPVATISTDGRGRVTLPVKNATFELTELPGGTLMLEPARVLTQAEYEVLLNPELRQQVTASMNDPEAATRHVRRSERVR</sequence>
<name>K6WUW2_9MICO</name>
<comment type="caution">
    <text evidence="2">The sequence shown here is derived from an EMBL/GenBank/DDBJ whole genome shotgun (WGS) entry which is preliminary data.</text>
</comment>
<evidence type="ECO:0000313" key="3">
    <source>
        <dbReference type="Proteomes" id="UP000008366"/>
    </source>
</evidence>
<dbReference type="EMBL" id="BAHD01000028">
    <property type="protein sequence ID" value="GAB95872.1"/>
    <property type="molecule type" value="Genomic_DNA"/>
</dbReference>
<protein>
    <submittedName>
        <fullName evidence="2">Uncharacterized protein</fullName>
    </submittedName>
</protein>